<dbReference type="EMBL" id="QBMP01000278">
    <property type="protein sequence ID" value="PZO47295.1"/>
    <property type="molecule type" value="Genomic_DNA"/>
</dbReference>
<evidence type="ECO:0000313" key="1">
    <source>
        <dbReference type="EMBL" id="PZO47295.1"/>
    </source>
</evidence>
<proteinExistence type="predicted"/>
<organism evidence="1 2">
    <name type="scientific">Phormidesmis priestleyi</name>
    <dbReference type="NCBI Taxonomy" id="268141"/>
    <lineage>
        <taxon>Bacteria</taxon>
        <taxon>Bacillati</taxon>
        <taxon>Cyanobacteriota</taxon>
        <taxon>Cyanophyceae</taxon>
        <taxon>Leptolyngbyales</taxon>
        <taxon>Leptolyngbyaceae</taxon>
        <taxon>Phormidesmis</taxon>
    </lineage>
</organism>
<dbReference type="GO" id="GO:0005829">
    <property type="term" value="C:cytosol"/>
    <property type="evidence" value="ECO:0007669"/>
    <property type="project" value="TreeGrafter"/>
</dbReference>
<dbReference type="GO" id="GO:0016812">
    <property type="term" value="F:hydrolase activity, acting on carbon-nitrogen (but not peptide) bonds, in cyclic amides"/>
    <property type="evidence" value="ECO:0007669"/>
    <property type="project" value="TreeGrafter"/>
</dbReference>
<reference evidence="2" key="1">
    <citation type="submission" date="2018-04" db="EMBL/GenBank/DDBJ databases">
        <authorList>
            <person name="Cornet L."/>
        </authorList>
    </citation>
    <scope>NUCLEOTIDE SEQUENCE [LARGE SCALE GENOMIC DNA]</scope>
</reference>
<sequence>MTDIRVDHSTISLQNRPPLIIQGAQVLLPSGVIAPREVSIADGKITAVGTGLEVSASTRTIDGSGLTLLPGVIDPQVHFRDPGLTHKEDLFTASCA</sequence>
<reference evidence="1 2" key="2">
    <citation type="submission" date="2018-06" db="EMBL/GenBank/DDBJ databases">
        <title>Metagenomic assembly of (sub)arctic Cyanobacteria and their associated microbiome from non-axenic cultures.</title>
        <authorList>
            <person name="Baurain D."/>
        </authorList>
    </citation>
    <scope>NUCLEOTIDE SEQUENCE [LARGE SCALE GENOMIC DNA]</scope>
    <source>
        <strain evidence="1">ULC027bin1</strain>
    </source>
</reference>
<dbReference type="PANTHER" id="PTHR11647">
    <property type="entry name" value="HYDRANTOINASE/DIHYDROPYRIMIDINASE FAMILY MEMBER"/>
    <property type="match status" value="1"/>
</dbReference>
<evidence type="ECO:0000313" key="2">
    <source>
        <dbReference type="Proteomes" id="UP000249794"/>
    </source>
</evidence>
<dbReference type="Proteomes" id="UP000249794">
    <property type="component" value="Unassembled WGS sequence"/>
</dbReference>
<dbReference type="SUPFAM" id="SSF51338">
    <property type="entry name" value="Composite domain of metallo-dependent hydrolases"/>
    <property type="match status" value="1"/>
</dbReference>
<gene>
    <name evidence="1" type="ORF">DCF15_19200</name>
</gene>
<accession>A0A2W4YLH9</accession>
<comment type="caution">
    <text evidence="1">The sequence shown here is derived from an EMBL/GenBank/DDBJ whole genome shotgun (WGS) entry which is preliminary data.</text>
</comment>
<dbReference type="AlphaFoldDB" id="A0A2W4YLH9"/>
<name>A0A2W4YLH9_9CYAN</name>
<dbReference type="InterPro" id="IPR011059">
    <property type="entry name" value="Metal-dep_hydrolase_composite"/>
</dbReference>
<protein>
    <recommendedName>
        <fullName evidence="3">Dihydroorotase</fullName>
    </recommendedName>
</protein>
<dbReference type="PANTHER" id="PTHR11647:SF1">
    <property type="entry name" value="COLLAPSIN RESPONSE MEDIATOR PROTEIN"/>
    <property type="match status" value="1"/>
</dbReference>
<evidence type="ECO:0008006" key="3">
    <source>
        <dbReference type="Google" id="ProtNLM"/>
    </source>
</evidence>
<feature type="non-terminal residue" evidence="1">
    <location>
        <position position="96"/>
    </location>
</feature>
<dbReference type="Gene3D" id="3.20.20.140">
    <property type="entry name" value="Metal-dependent hydrolases"/>
    <property type="match status" value="1"/>
</dbReference>
<dbReference type="InterPro" id="IPR050378">
    <property type="entry name" value="Metallo-dep_Hydrolases_sf"/>
</dbReference>